<reference evidence="2 3" key="1">
    <citation type="submission" date="2021-01" db="EMBL/GenBank/DDBJ databases">
        <title>Belnapia mucosa sp. nov. and Belnapia arida sp. nov., isolated from the Tabernas Desert (Almeria, Spain).</title>
        <authorList>
            <person name="Molina-Menor E."/>
            <person name="Vidal-Verdu A."/>
            <person name="Calonge A."/>
            <person name="Satari L."/>
            <person name="Pereto Magraner J."/>
            <person name="Porcar Miralles M."/>
        </authorList>
    </citation>
    <scope>NUCLEOTIDE SEQUENCE [LARGE SCALE GENOMIC DNA]</scope>
    <source>
        <strain evidence="2 3">T6</strain>
    </source>
</reference>
<protein>
    <submittedName>
        <fullName evidence="2">HlyD family efflux transporter periplasmic adaptor subunit</fullName>
    </submittedName>
</protein>
<feature type="coiled-coil region" evidence="1">
    <location>
        <begin position="55"/>
        <end position="82"/>
    </location>
</feature>
<accession>A0ABS1V3T3</accession>
<dbReference type="Gene3D" id="2.40.50.100">
    <property type="match status" value="1"/>
</dbReference>
<evidence type="ECO:0000313" key="2">
    <source>
        <dbReference type="EMBL" id="MBL6456339.1"/>
    </source>
</evidence>
<dbReference type="PANTHER" id="PTHR30438">
    <property type="entry name" value="36 KDA ANTIGEN-RELATED"/>
    <property type="match status" value="1"/>
</dbReference>
<organism evidence="2 3">
    <name type="scientific">Belnapia mucosa</name>
    <dbReference type="NCBI Taxonomy" id="2804532"/>
    <lineage>
        <taxon>Bacteria</taxon>
        <taxon>Pseudomonadati</taxon>
        <taxon>Pseudomonadota</taxon>
        <taxon>Alphaproteobacteria</taxon>
        <taxon>Acetobacterales</taxon>
        <taxon>Roseomonadaceae</taxon>
        <taxon>Belnapia</taxon>
    </lineage>
</organism>
<gene>
    <name evidence="2" type="ORF">JMJ55_13475</name>
</gene>
<dbReference type="Proteomes" id="UP000606490">
    <property type="component" value="Unassembled WGS sequence"/>
</dbReference>
<name>A0ABS1V3T3_9PROT</name>
<dbReference type="PANTHER" id="PTHR30438:SF2">
    <property type="entry name" value="MEMBRANE PROTEIN"/>
    <property type="match status" value="1"/>
</dbReference>
<dbReference type="Gene3D" id="2.40.30.170">
    <property type="match status" value="1"/>
</dbReference>
<evidence type="ECO:0000313" key="3">
    <source>
        <dbReference type="Proteomes" id="UP000606490"/>
    </source>
</evidence>
<dbReference type="SUPFAM" id="SSF111369">
    <property type="entry name" value="HlyD-like secretion proteins"/>
    <property type="match status" value="2"/>
</dbReference>
<keyword evidence="3" id="KW-1185">Reference proteome</keyword>
<sequence length="308" mass="33067">MQQRGALPPGFASGNGRIEAQPVEVATKFAGRIAAVLVQEGDMAQAGQVLARMDTRELEAALRQAEAQAQQARRSLEARQAVAAQQRSQLTLAEAELNRTRSLVQSGWSTRELLDQRLGARDSAQAGLNAAAAQILEAQHAIQAADEAAERIRTQIADSILVAPVTGPVQYRLAQPGEVLGAGGRVLTLLDVTNVFMTVFLPTAEAGRLPPGTEARILLDAVPNFVIPASVTFVSPQAQFTPKQVETRSERERLMFRVKLSVDRDLLRQHAAQVRTGLPGMGYVRLDPAAAWPAWLAAGPRVPQAAGR</sequence>
<keyword evidence="1" id="KW-0175">Coiled coil</keyword>
<proteinExistence type="predicted"/>
<dbReference type="EMBL" id="JAEUXJ010000004">
    <property type="protein sequence ID" value="MBL6456339.1"/>
    <property type="molecule type" value="Genomic_DNA"/>
</dbReference>
<comment type="caution">
    <text evidence="2">The sequence shown here is derived from an EMBL/GenBank/DDBJ whole genome shotgun (WGS) entry which is preliminary data.</text>
</comment>
<evidence type="ECO:0000256" key="1">
    <source>
        <dbReference type="SAM" id="Coils"/>
    </source>
</evidence>